<keyword evidence="3 6" id="KW-0812">Transmembrane</keyword>
<comment type="similarity">
    <text evidence="2">Belongs to the major facilitator superfamily. Proton-dependent oligopeptide transporter (POT/PTR) (TC 2.A.17) family.</text>
</comment>
<evidence type="ECO:0000256" key="5">
    <source>
        <dbReference type="ARBA" id="ARBA00023136"/>
    </source>
</evidence>
<evidence type="ECO:0000256" key="3">
    <source>
        <dbReference type="ARBA" id="ARBA00022692"/>
    </source>
</evidence>
<evidence type="ECO:0000256" key="6">
    <source>
        <dbReference type="SAM" id="Phobius"/>
    </source>
</evidence>
<evidence type="ECO:0000313" key="8">
    <source>
        <dbReference type="Proteomes" id="UP000607653"/>
    </source>
</evidence>
<evidence type="ECO:0000256" key="2">
    <source>
        <dbReference type="ARBA" id="ARBA00005982"/>
    </source>
</evidence>
<feature type="transmembrane region" description="Helical" evidence="6">
    <location>
        <begin position="431"/>
        <end position="459"/>
    </location>
</feature>
<dbReference type="Pfam" id="PF00854">
    <property type="entry name" value="PTR2"/>
    <property type="match status" value="1"/>
</dbReference>
<comment type="caution">
    <text evidence="7">The sequence shown here is derived from an EMBL/GenBank/DDBJ whole genome shotgun (WGS) entry which is preliminary data.</text>
</comment>
<comment type="subcellular location">
    <subcellularLocation>
        <location evidence="1">Membrane</location>
        <topology evidence="1">Multi-pass membrane protein</topology>
    </subcellularLocation>
</comment>
<dbReference type="Gene3D" id="1.20.1250.20">
    <property type="entry name" value="MFS general substrate transporter like domains"/>
    <property type="match status" value="1"/>
</dbReference>
<dbReference type="PANTHER" id="PTHR11654">
    <property type="entry name" value="OLIGOPEPTIDE TRANSPORTER-RELATED"/>
    <property type="match status" value="1"/>
</dbReference>
<evidence type="ECO:0000256" key="4">
    <source>
        <dbReference type="ARBA" id="ARBA00022989"/>
    </source>
</evidence>
<keyword evidence="5 6" id="KW-0472">Membrane</keyword>
<dbReference type="EMBL" id="DUZY01000002">
    <property type="protein sequence ID" value="DAD26056.1"/>
    <property type="molecule type" value="Genomic_DNA"/>
</dbReference>
<sequence>MEKDKALSGELGLEQEAQPNNGNRKRGGWITFPFIAASMLGLTLVASGLTSNVIVYLIEEFNIKSIHATQIFSTVDGFINLLPIAGAIIADSLGCFPVFTISSFISLLGVILLTLTATVSILRPPSCANIGSASCQPPSNLQYLVLYASIALVSIGVGGTRSTSATLGADQFNTAEDQAVFFNWFFMAFYVALVFGNTVVVYVDDNVGWGWGYGICVAANFIALAIFLAGNSHYRHAKPKGSPFTSLARVVVAAIRKRKLPLSSQTQSQDFYLGYDGMDESQNHGDSVQVEDLKSVVRMFPLWSTSILLSTPIGIQAGLTVLQALRMDRPFATVISIFVLDRFLHPTWLKLVGRSLTPLQRVGVGHVINTIGIAGSAIVESRRLHVVRSHHLENDMSSIAPMSALWMAFHFPGQVQLYYQEFPASLRNTATAMIVSLIAVGFYMSTAVTCLVRSVTGWLPDNINEGRIDNVFWMLVVIGVVNFGYYLTCAKLYKYKQER</sequence>
<dbReference type="GO" id="GO:0022857">
    <property type="term" value="F:transmembrane transporter activity"/>
    <property type="evidence" value="ECO:0007669"/>
    <property type="project" value="InterPro"/>
</dbReference>
<dbReference type="InterPro" id="IPR036259">
    <property type="entry name" value="MFS_trans_sf"/>
</dbReference>
<evidence type="ECO:0008006" key="9">
    <source>
        <dbReference type="Google" id="ProtNLM"/>
    </source>
</evidence>
<dbReference type="AlphaFoldDB" id="A0A822Y4A6"/>
<gene>
    <name evidence="7" type="ORF">HUJ06_027524</name>
</gene>
<feature type="transmembrane region" description="Helical" evidence="6">
    <location>
        <begin position="181"/>
        <end position="203"/>
    </location>
</feature>
<organism evidence="7 8">
    <name type="scientific">Nelumbo nucifera</name>
    <name type="common">Sacred lotus</name>
    <dbReference type="NCBI Taxonomy" id="4432"/>
    <lineage>
        <taxon>Eukaryota</taxon>
        <taxon>Viridiplantae</taxon>
        <taxon>Streptophyta</taxon>
        <taxon>Embryophyta</taxon>
        <taxon>Tracheophyta</taxon>
        <taxon>Spermatophyta</taxon>
        <taxon>Magnoliopsida</taxon>
        <taxon>Proteales</taxon>
        <taxon>Nelumbonaceae</taxon>
        <taxon>Nelumbo</taxon>
    </lineage>
</organism>
<keyword evidence="8" id="KW-1185">Reference proteome</keyword>
<accession>A0A822Y4A6</accession>
<feature type="transmembrane region" description="Helical" evidence="6">
    <location>
        <begin position="104"/>
        <end position="122"/>
    </location>
</feature>
<protein>
    <recommendedName>
        <fullName evidence="9">Protein NRT1/ PTR FAMILY 2.7-like</fullName>
    </recommendedName>
</protein>
<feature type="transmembrane region" description="Helical" evidence="6">
    <location>
        <begin position="471"/>
        <end position="493"/>
    </location>
</feature>
<dbReference type="InterPro" id="IPR000109">
    <property type="entry name" value="POT_fam"/>
</dbReference>
<keyword evidence="4 6" id="KW-1133">Transmembrane helix</keyword>
<dbReference type="GO" id="GO:0016020">
    <property type="term" value="C:membrane"/>
    <property type="evidence" value="ECO:0007669"/>
    <property type="project" value="UniProtKB-SubCell"/>
</dbReference>
<dbReference type="Proteomes" id="UP000607653">
    <property type="component" value="Unassembled WGS sequence"/>
</dbReference>
<dbReference type="SUPFAM" id="SSF103473">
    <property type="entry name" value="MFS general substrate transporter"/>
    <property type="match status" value="1"/>
</dbReference>
<feature type="transmembrane region" description="Helical" evidence="6">
    <location>
        <begin position="209"/>
        <end position="230"/>
    </location>
</feature>
<name>A0A822Y4A6_NELNU</name>
<proteinExistence type="inferred from homology"/>
<feature type="transmembrane region" description="Helical" evidence="6">
    <location>
        <begin position="142"/>
        <end position="160"/>
    </location>
</feature>
<evidence type="ECO:0000256" key="1">
    <source>
        <dbReference type="ARBA" id="ARBA00004141"/>
    </source>
</evidence>
<evidence type="ECO:0000313" key="7">
    <source>
        <dbReference type="EMBL" id="DAD26056.1"/>
    </source>
</evidence>
<reference evidence="7 8" key="1">
    <citation type="journal article" date="2020" name="Mol. Biol. Evol.">
        <title>Distinct Expression and Methylation Patterns for Genes with Different Fates following a Single Whole-Genome Duplication in Flowering Plants.</title>
        <authorList>
            <person name="Shi T."/>
            <person name="Rahmani R.S."/>
            <person name="Gugger P.F."/>
            <person name="Wang M."/>
            <person name="Li H."/>
            <person name="Zhang Y."/>
            <person name="Li Z."/>
            <person name="Wang Q."/>
            <person name="Van de Peer Y."/>
            <person name="Marchal K."/>
            <person name="Chen J."/>
        </authorList>
    </citation>
    <scope>NUCLEOTIDE SEQUENCE [LARGE SCALE GENOMIC DNA]</scope>
    <source>
        <tissue evidence="7">Leaf</tissue>
    </source>
</reference>
<feature type="transmembrane region" description="Helical" evidence="6">
    <location>
        <begin position="34"/>
        <end position="58"/>
    </location>
</feature>
<feature type="transmembrane region" description="Helical" evidence="6">
    <location>
        <begin position="78"/>
        <end position="99"/>
    </location>
</feature>
<feature type="transmembrane region" description="Helical" evidence="6">
    <location>
        <begin position="302"/>
        <end position="325"/>
    </location>
</feature>